<name>A0A975WPK6_9BURK</name>
<gene>
    <name evidence="2" type="ORF">CBM2586_A10254</name>
</gene>
<dbReference type="EMBL" id="OFSN01000001">
    <property type="protein sequence ID" value="SOY40289.1"/>
    <property type="molecule type" value="Genomic_DNA"/>
</dbReference>
<sequence>MYPFCDSRRKRCVRYGGPTLISERPLKPTHREGFFLVVNPEGDGRYDYERDSATCRARLADEANGMYELEDHALPLTRSQSNHQRRSRRRGKRGTHSRALSGAAVAGSPDGSKKWIAGAILSSEGAPYCLACSNIIDAE</sequence>
<feature type="region of interest" description="Disordered" evidence="1">
    <location>
        <begin position="71"/>
        <end position="110"/>
    </location>
</feature>
<dbReference type="AlphaFoldDB" id="A0A975WPK6"/>
<accession>A0A975WPK6</accession>
<organism evidence="2 3">
    <name type="scientific">Cupriavidus taiwanensis</name>
    <dbReference type="NCBI Taxonomy" id="164546"/>
    <lineage>
        <taxon>Bacteria</taxon>
        <taxon>Pseudomonadati</taxon>
        <taxon>Pseudomonadota</taxon>
        <taxon>Betaproteobacteria</taxon>
        <taxon>Burkholderiales</taxon>
        <taxon>Burkholderiaceae</taxon>
        <taxon>Cupriavidus</taxon>
    </lineage>
</organism>
<evidence type="ECO:0000256" key="1">
    <source>
        <dbReference type="SAM" id="MobiDB-lite"/>
    </source>
</evidence>
<comment type="caution">
    <text evidence="2">The sequence shown here is derived from an EMBL/GenBank/DDBJ whole genome shotgun (WGS) entry which is preliminary data.</text>
</comment>
<protein>
    <submittedName>
        <fullName evidence="2">Uncharacterized protein</fullName>
    </submittedName>
</protein>
<dbReference type="Proteomes" id="UP000257016">
    <property type="component" value="Unassembled WGS sequence"/>
</dbReference>
<reference evidence="2 3" key="1">
    <citation type="submission" date="2018-01" db="EMBL/GenBank/DDBJ databases">
        <authorList>
            <person name="Clerissi C."/>
        </authorList>
    </citation>
    <scope>NUCLEOTIDE SEQUENCE [LARGE SCALE GENOMIC DNA]</scope>
    <source>
        <strain evidence="2">Cupriavidus taiwanensis LMG 19430</strain>
    </source>
</reference>
<feature type="compositionally biased region" description="Basic residues" evidence="1">
    <location>
        <begin position="83"/>
        <end position="96"/>
    </location>
</feature>
<evidence type="ECO:0000313" key="3">
    <source>
        <dbReference type="Proteomes" id="UP000257016"/>
    </source>
</evidence>
<proteinExistence type="predicted"/>
<evidence type="ECO:0000313" key="2">
    <source>
        <dbReference type="EMBL" id="SOY40289.1"/>
    </source>
</evidence>